<dbReference type="NCBIfam" id="NF002898">
    <property type="entry name" value="PRK03437.1"/>
    <property type="match status" value="1"/>
</dbReference>
<dbReference type="SUPFAM" id="SSF53659">
    <property type="entry name" value="Isocitrate/Isopropylmalate dehydrogenase-like"/>
    <property type="match status" value="1"/>
</dbReference>
<feature type="binding site" evidence="12">
    <location>
        <begin position="286"/>
        <end position="298"/>
    </location>
    <ligand>
        <name>NAD(+)</name>
        <dbReference type="ChEBI" id="CHEBI:57540"/>
    </ligand>
</feature>
<dbReference type="GO" id="GO:0051287">
    <property type="term" value="F:NAD binding"/>
    <property type="evidence" value="ECO:0007669"/>
    <property type="project" value="InterPro"/>
</dbReference>
<dbReference type="Pfam" id="PF00180">
    <property type="entry name" value="Iso_dh"/>
    <property type="match status" value="1"/>
</dbReference>
<gene>
    <name evidence="12" type="primary">leuB</name>
    <name evidence="14" type="ORF">D4765_15740</name>
</gene>
<evidence type="ECO:0000313" key="14">
    <source>
        <dbReference type="EMBL" id="TIH32290.1"/>
    </source>
</evidence>
<dbReference type="UniPathway" id="UPA00048">
    <property type="reaction ID" value="UER00072"/>
</dbReference>
<comment type="cofactor">
    <cofactor evidence="2">
        <name>Mn(2+)</name>
        <dbReference type="ChEBI" id="CHEBI:29035"/>
    </cofactor>
</comment>
<evidence type="ECO:0000313" key="15">
    <source>
        <dbReference type="Proteomes" id="UP000306192"/>
    </source>
</evidence>
<dbReference type="InterPro" id="IPR019818">
    <property type="entry name" value="IsoCit/isopropylmalate_DH_CS"/>
</dbReference>
<feature type="domain" description="Isopropylmalate dehydrogenase-like" evidence="13">
    <location>
        <begin position="6"/>
        <end position="364"/>
    </location>
</feature>
<dbReference type="GO" id="GO:0000287">
    <property type="term" value="F:magnesium ion binding"/>
    <property type="evidence" value="ECO:0007669"/>
    <property type="project" value="InterPro"/>
</dbReference>
<evidence type="ECO:0000256" key="8">
    <source>
        <dbReference type="ARBA" id="ARBA00023002"/>
    </source>
</evidence>
<comment type="subcellular location">
    <subcellularLocation>
        <location evidence="12">Cytoplasm</location>
    </subcellularLocation>
</comment>
<organism evidence="14 15">
    <name type="scientific">Subtercola vilae</name>
    <dbReference type="NCBI Taxonomy" id="2056433"/>
    <lineage>
        <taxon>Bacteria</taxon>
        <taxon>Bacillati</taxon>
        <taxon>Actinomycetota</taxon>
        <taxon>Actinomycetes</taxon>
        <taxon>Micrococcales</taxon>
        <taxon>Microbacteriaceae</taxon>
        <taxon>Subtercola</taxon>
    </lineage>
</organism>
<feature type="binding site" evidence="12">
    <location>
        <position position="111"/>
    </location>
    <ligand>
        <name>substrate</name>
    </ligand>
</feature>
<dbReference type="Gene3D" id="3.40.718.10">
    <property type="entry name" value="Isopropylmalate Dehydrogenase"/>
    <property type="match status" value="1"/>
</dbReference>
<dbReference type="SMART" id="SM01329">
    <property type="entry name" value="Iso_dh"/>
    <property type="match status" value="1"/>
</dbReference>
<dbReference type="EC" id="1.1.1.85" evidence="12"/>
<dbReference type="InterPro" id="IPR050501">
    <property type="entry name" value="ICDH/IPMDH"/>
</dbReference>
<feature type="binding site" evidence="12">
    <location>
        <position position="254"/>
    </location>
    <ligand>
        <name>Mg(2+)</name>
        <dbReference type="ChEBI" id="CHEBI:18420"/>
    </ligand>
</feature>
<evidence type="ECO:0000256" key="4">
    <source>
        <dbReference type="ARBA" id="ARBA00022490"/>
    </source>
</evidence>
<dbReference type="PANTHER" id="PTHR43275">
    <property type="entry name" value="D-MALATE DEHYDROGENASE [DECARBOXYLATING]"/>
    <property type="match status" value="1"/>
</dbReference>
<comment type="caution">
    <text evidence="14">The sequence shown here is derived from an EMBL/GenBank/DDBJ whole genome shotgun (WGS) entry which is preliminary data.</text>
</comment>
<comment type="pathway">
    <text evidence="12">Amino-acid biosynthesis; L-leucine biosynthesis; L-leucine from 3-methyl-2-oxobutanoate: step 3/4.</text>
</comment>
<feature type="site" description="Important for catalysis" evidence="12">
    <location>
        <position position="193"/>
    </location>
</feature>
<comment type="similarity">
    <text evidence="12">Belongs to the isocitrate and isopropylmalate dehydrogenases family. LeuB type 2 subfamily.</text>
</comment>
<feature type="binding site" evidence="12">
    <location>
        <position position="250"/>
    </location>
    <ligand>
        <name>Mg(2+)</name>
        <dbReference type="ChEBI" id="CHEBI:18420"/>
    </ligand>
</feature>
<comment type="subunit">
    <text evidence="12">Homodimer.</text>
</comment>
<evidence type="ECO:0000256" key="2">
    <source>
        <dbReference type="ARBA" id="ARBA00001936"/>
    </source>
</evidence>
<dbReference type="Proteomes" id="UP000306192">
    <property type="component" value="Unassembled WGS sequence"/>
</dbReference>
<keyword evidence="8 12" id="KW-0560">Oxidoreductase</keyword>
<dbReference type="GO" id="GO:0005737">
    <property type="term" value="C:cytoplasm"/>
    <property type="evidence" value="ECO:0007669"/>
    <property type="project" value="UniProtKB-SubCell"/>
</dbReference>
<dbReference type="PANTHER" id="PTHR43275:SF1">
    <property type="entry name" value="D-MALATE DEHYDROGENASE [DECARBOXYLATING]"/>
    <property type="match status" value="1"/>
</dbReference>
<feature type="binding site" evidence="12">
    <location>
        <position position="135"/>
    </location>
    <ligand>
        <name>substrate</name>
    </ligand>
</feature>
<dbReference type="RefSeq" id="WP_136643267.1">
    <property type="nucleotide sequence ID" value="NZ_QYRT01000040.1"/>
</dbReference>
<protein>
    <recommendedName>
        <fullName evidence="12">3-isopropylmalate dehydrogenase</fullName>
        <ecNumber evidence="12">1.1.1.85</ecNumber>
    </recommendedName>
    <alternativeName>
        <fullName evidence="12">3-IPM-DH</fullName>
    </alternativeName>
    <alternativeName>
        <fullName evidence="12">Beta-IPM dehydrogenase</fullName>
        <shortName evidence="12">IMDH</shortName>
    </alternativeName>
</protein>
<evidence type="ECO:0000256" key="11">
    <source>
        <dbReference type="ARBA" id="ARBA00023304"/>
    </source>
</evidence>
<dbReference type="AlphaFoldDB" id="A0A4T2BMI7"/>
<keyword evidence="10 12" id="KW-0464">Manganese</keyword>
<name>A0A4T2BMI7_9MICO</name>
<dbReference type="InterPro" id="IPR023698">
    <property type="entry name" value="LeuB_actb"/>
</dbReference>
<keyword evidence="5 12" id="KW-0028">Amino-acid biosynthesis</keyword>
<keyword evidence="6 12" id="KW-0479">Metal-binding</keyword>
<evidence type="ECO:0000256" key="10">
    <source>
        <dbReference type="ARBA" id="ARBA00023211"/>
    </source>
</evidence>
<proteinExistence type="inferred from homology"/>
<evidence type="ECO:0000259" key="13">
    <source>
        <dbReference type="SMART" id="SM01329"/>
    </source>
</evidence>
<feature type="binding site" evidence="12">
    <location>
        <position position="226"/>
    </location>
    <ligand>
        <name>substrate</name>
    </ligand>
</feature>
<keyword evidence="7 12" id="KW-0460">Magnesium</keyword>
<feature type="site" description="Important for catalysis" evidence="12">
    <location>
        <position position="142"/>
    </location>
</feature>
<keyword evidence="15" id="KW-1185">Reference proteome</keyword>
<keyword evidence="3 12" id="KW-0432">Leucine biosynthesis</keyword>
<feature type="binding site" evidence="12">
    <location>
        <position position="101"/>
    </location>
    <ligand>
        <name>substrate</name>
    </ligand>
</feature>
<evidence type="ECO:0000256" key="6">
    <source>
        <dbReference type="ARBA" id="ARBA00022723"/>
    </source>
</evidence>
<dbReference type="EMBL" id="QYRT01000040">
    <property type="protein sequence ID" value="TIH32290.1"/>
    <property type="molecule type" value="Genomic_DNA"/>
</dbReference>
<keyword evidence="11 12" id="KW-0100">Branched-chain amino acid biosynthesis</keyword>
<dbReference type="PROSITE" id="PS00470">
    <property type="entry name" value="IDH_IMDH"/>
    <property type="match status" value="1"/>
</dbReference>
<dbReference type="InterPro" id="IPR024084">
    <property type="entry name" value="IsoPropMal-DH-like_dom"/>
</dbReference>
<evidence type="ECO:0000256" key="12">
    <source>
        <dbReference type="HAMAP-Rule" id="MF_01035"/>
    </source>
</evidence>
<comment type="cofactor">
    <cofactor evidence="12">
        <name>Mg(2+)</name>
        <dbReference type="ChEBI" id="CHEBI:18420"/>
    </cofactor>
    <cofactor evidence="12">
        <name>Mn(2+)</name>
        <dbReference type="ChEBI" id="CHEBI:29035"/>
    </cofactor>
    <text evidence="12">Binds 1 Mg(2+) or Mn(2+) ion per subunit.</text>
</comment>
<comment type="catalytic activity">
    <reaction evidence="1 12">
        <text>(2R,3S)-3-isopropylmalate + NAD(+) = 4-methyl-2-oxopentanoate + CO2 + NADH</text>
        <dbReference type="Rhea" id="RHEA:32271"/>
        <dbReference type="ChEBI" id="CHEBI:16526"/>
        <dbReference type="ChEBI" id="CHEBI:17865"/>
        <dbReference type="ChEBI" id="CHEBI:35121"/>
        <dbReference type="ChEBI" id="CHEBI:57540"/>
        <dbReference type="ChEBI" id="CHEBI:57945"/>
        <dbReference type="EC" id="1.1.1.85"/>
    </reaction>
</comment>
<feature type="binding site" evidence="12">
    <location>
        <position position="226"/>
    </location>
    <ligand>
        <name>Mg(2+)</name>
        <dbReference type="ChEBI" id="CHEBI:18420"/>
    </ligand>
</feature>
<dbReference type="GO" id="GO:0009098">
    <property type="term" value="P:L-leucine biosynthetic process"/>
    <property type="evidence" value="ECO:0007669"/>
    <property type="project" value="UniProtKB-UniRule"/>
</dbReference>
<evidence type="ECO:0000256" key="1">
    <source>
        <dbReference type="ARBA" id="ARBA00000624"/>
    </source>
</evidence>
<dbReference type="OrthoDB" id="5289857at2"/>
<evidence type="ECO:0000256" key="9">
    <source>
        <dbReference type="ARBA" id="ARBA00023027"/>
    </source>
</evidence>
<evidence type="ECO:0000256" key="7">
    <source>
        <dbReference type="ARBA" id="ARBA00022842"/>
    </source>
</evidence>
<accession>A0A4T2BMI7</accession>
<dbReference type="GO" id="GO:0003862">
    <property type="term" value="F:3-isopropylmalate dehydrogenase activity"/>
    <property type="evidence" value="ECO:0007669"/>
    <property type="project" value="UniProtKB-UniRule"/>
</dbReference>
<dbReference type="HAMAP" id="MF_01035">
    <property type="entry name" value="LeuB_type2"/>
    <property type="match status" value="1"/>
</dbReference>
<sequence length="376" mass="38733">MSRVIRLAVIPGDGIGPEVIAEALKVLDAVVAADPSGVTVEKTHFSLGAARFLETGDVLTDADLASIASHDAILLGAVGGVPGDPRLKDANIERGLLLKLRFSLDHYVNLRPTTIYPGVTSPLSNPGEVDFVVVREGTEGPYVGNGGVIRAGTPHEIANEVSVNTAYGVERVVRFAFELAASRPRKKLTLVHKTNVLVFSGSLWQRTVTAVAADYPDVAVDYLHVDAATIFFVTNPAKFDTIVTDNLFGDILTDLAGAISGGIGLAASGNINPSGAFPSMFEPVHGSAPDIAGQQIADPTAAILSVALLLDQQGMAEAATRVRAAVTTDLADRAARVAAATADSPSADVDAPTARTTAAVGDAIVSQLAASAALVS</sequence>
<evidence type="ECO:0000256" key="3">
    <source>
        <dbReference type="ARBA" id="ARBA00022430"/>
    </source>
</evidence>
<comment type="function">
    <text evidence="12">Catalyzes the oxidation of 3-carboxy-2-hydroxy-4-methylpentanoate (3-isopropylmalate) to 3-carboxy-4-methyl-2-oxopentanoate. The product decarboxylates to 4-methyl-2 oxopentanoate.</text>
</comment>
<evidence type="ECO:0000256" key="5">
    <source>
        <dbReference type="ARBA" id="ARBA00022605"/>
    </source>
</evidence>
<reference evidence="14 15" key="1">
    <citation type="journal article" date="2019" name="Microorganisms">
        <title>Systematic Affiliation and Genome Analysis of Subtercola vilae DB165(T) with Particular Emphasis on Cold Adaptation of an Isolate from a High-Altitude Cold Volcano Lake.</title>
        <authorList>
            <person name="Villalobos A.S."/>
            <person name="Wiese J."/>
            <person name="Imhoff J.F."/>
            <person name="Dorador C."/>
            <person name="Keller A."/>
            <person name="Hentschel U."/>
        </authorList>
    </citation>
    <scope>NUCLEOTIDE SEQUENCE [LARGE SCALE GENOMIC DNA]</scope>
    <source>
        <strain evidence="14 15">DB165</strain>
    </source>
</reference>
<keyword evidence="4 12" id="KW-0963">Cytoplasm</keyword>
<keyword evidence="9 12" id="KW-0520">NAD</keyword>